<dbReference type="Proteomes" id="UP001557470">
    <property type="component" value="Unassembled WGS sequence"/>
</dbReference>
<protein>
    <submittedName>
        <fullName evidence="2">Uncharacterized protein</fullName>
    </submittedName>
</protein>
<dbReference type="AlphaFoldDB" id="A0ABD0Y591"/>
<feature type="compositionally biased region" description="Basic and acidic residues" evidence="1">
    <location>
        <begin position="70"/>
        <end position="80"/>
    </location>
</feature>
<keyword evidence="3" id="KW-1185">Reference proteome</keyword>
<accession>A0ABD0Y591</accession>
<feature type="region of interest" description="Disordered" evidence="1">
    <location>
        <begin position="58"/>
        <end position="96"/>
    </location>
</feature>
<gene>
    <name evidence="2" type="ORF">UPYG_G00023130</name>
</gene>
<sequence>MCLQSTSLRLSNAIRQKDTELLEWVWVGCYHAVAVIYTFNAKQNSPLNSDPVKLCEKKYGNSENQATDNSSHHSRPELHKNVRGQWPLDGTSATIA</sequence>
<evidence type="ECO:0000313" key="2">
    <source>
        <dbReference type="EMBL" id="KAL1022176.1"/>
    </source>
</evidence>
<evidence type="ECO:0000313" key="3">
    <source>
        <dbReference type="Proteomes" id="UP001557470"/>
    </source>
</evidence>
<name>A0ABD0Y591_UMBPY</name>
<organism evidence="2 3">
    <name type="scientific">Umbra pygmaea</name>
    <name type="common">Eastern mudminnow</name>
    <dbReference type="NCBI Taxonomy" id="75934"/>
    <lineage>
        <taxon>Eukaryota</taxon>
        <taxon>Metazoa</taxon>
        <taxon>Chordata</taxon>
        <taxon>Craniata</taxon>
        <taxon>Vertebrata</taxon>
        <taxon>Euteleostomi</taxon>
        <taxon>Actinopterygii</taxon>
        <taxon>Neopterygii</taxon>
        <taxon>Teleostei</taxon>
        <taxon>Protacanthopterygii</taxon>
        <taxon>Esociformes</taxon>
        <taxon>Umbridae</taxon>
        <taxon>Umbra</taxon>
    </lineage>
</organism>
<evidence type="ECO:0000256" key="1">
    <source>
        <dbReference type="SAM" id="MobiDB-lite"/>
    </source>
</evidence>
<dbReference type="EMBL" id="JAGEUA010000001">
    <property type="protein sequence ID" value="KAL1022176.1"/>
    <property type="molecule type" value="Genomic_DNA"/>
</dbReference>
<reference evidence="2 3" key="1">
    <citation type="submission" date="2024-06" db="EMBL/GenBank/DDBJ databases">
        <authorList>
            <person name="Pan Q."/>
            <person name="Wen M."/>
            <person name="Jouanno E."/>
            <person name="Zahm M."/>
            <person name="Klopp C."/>
            <person name="Cabau C."/>
            <person name="Louis A."/>
            <person name="Berthelot C."/>
            <person name="Parey E."/>
            <person name="Roest Crollius H."/>
            <person name="Montfort J."/>
            <person name="Robinson-Rechavi M."/>
            <person name="Bouchez O."/>
            <person name="Lampietro C."/>
            <person name="Lopez Roques C."/>
            <person name="Donnadieu C."/>
            <person name="Postlethwait J."/>
            <person name="Bobe J."/>
            <person name="Verreycken H."/>
            <person name="Guiguen Y."/>
        </authorList>
    </citation>
    <scope>NUCLEOTIDE SEQUENCE [LARGE SCALE GENOMIC DNA]</scope>
    <source>
        <strain evidence="2">Up_M1</strain>
        <tissue evidence="2">Testis</tissue>
    </source>
</reference>
<comment type="caution">
    <text evidence="2">The sequence shown here is derived from an EMBL/GenBank/DDBJ whole genome shotgun (WGS) entry which is preliminary data.</text>
</comment>
<proteinExistence type="predicted"/>